<dbReference type="EMBL" id="CAADFX010000147">
    <property type="protein sequence ID" value="VFK61245.1"/>
    <property type="molecule type" value="Genomic_DNA"/>
</dbReference>
<sequence length="121" mass="13591">MSSVVRAQVSPSLLVPTPSCFRLDACSNSDLGALFDPSFYINGREQLCRQRKDLDIAFERSDNKILAVSDFEALATLSEKFNHTDWATFLQRQAVMVNPLLNDIEEAGFNLFISRSALRMS</sequence>
<protein>
    <submittedName>
        <fullName evidence="1">Uncharacterized protein</fullName>
    </submittedName>
</protein>
<gene>
    <name evidence="2" type="ORF">BECKTUN1418D_GA0071000_11473</name>
    <name evidence="3" type="ORF">BECKTUN1418E_GA0071001_10965</name>
    <name evidence="1" type="ORF">BECKTUN1418F_GA0071002_11005</name>
</gene>
<name>A0A450ZT38_9GAMM</name>
<dbReference type="EMBL" id="CAADFV010000096">
    <property type="protein sequence ID" value="VFK64488.1"/>
    <property type="molecule type" value="Genomic_DNA"/>
</dbReference>
<reference evidence="1" key="1">
    <citation type="submission" date="2019-02" db="EMBL/GenBank/DDBJ databases">
        <authorList>
            <person name="Gruber-Vodicka R. H."/>
            <person name="Seah K. B. B."/>
        </authorList>
    </citation>
    <scope>NUCLEOTIDE SEQUENCE</scope>
    <source>
        <strain evidence="2">BECK_BY1</strain>
        <strain evidence="3">BECK_BY2</strain>
        <strain evidence="1">BECK_BY3</strain>
    </source>
</reference>
<organism evidence="1">
    <name type="scientific">Candidatus Kentrum sp. TUN</name>
    <dbReference type="NCBI Taxonomy" id="2126343"/>
    <lineage>
        <taxon>Bacteria</taxon>
        <taxon>Pseudomonadati</taxon>
        <taxon>Pseudomonadota</taxon>
        <taxon>Gammaproteobacteria</taxon>
        <taxon>Candidatus Kentrum</taxon>
    </lineage>
</organism>
<proteinExistence type="predicted"/>
<evidence type="ECO:0000313" key="3">
    <source>
        <dbReference type="EMBL" id="VFK64488.1"/>
    </source>
</evidence>
<dbReference type="EMBL" id="CAADFY010000100">
    <property type="protein sequence ID" value="VFK56954.1"/>
    <property type="molecule type" value="Genomic_DNA"/>
</dbReference>
<evidence type="ECO:0000313" key="1">
    <source>
        <dbReference type="EMBL" id="VFK56954.1"/>
    </source>
</evidence>
<accession>A0A450ZT38</accession>
<dbReference type="AlphaFoldDB" id="A0A450ZT38"/>
<evidence type="ECO:0000313" key="2">
    <source>
        <dbReference type="EMBL" id="VFK61245.1"/>
    </source>
</evidence>